<gene>
    <name evidence="2" type="ORF">C1C91_08970</name>
    <name evidence="12" type="ORF">JC965_16195</name>
    <name evidence="4" type="ORF">KAM343_31180</name>
    <name evidence="5" type="ORF">KAM348_36390</name>
    <name evidence="6" type="ORF">KAM351_40250</name>
    <name evidence="7" type="ORF">KAM382_35640</name>
    <name evidence="9" type="ORF">N5I07_21635</name>
    <name evidence="8" type="ORF">N5I20_21840</name>
    <name evidence="13" type="ORF">OJY61_18680</name>
    <name evidence="14" type="ORF">P5S46_20280</name>
    <name evidence="10" type="ORF">SJS77_17080</name>
    <name evidence="11" type="ORF">VCX44_15565</name>
    <name evidence="3" type="ORF">WP2W18E01_27230</name>
</gene>
<dbReference type="EMBL" id="BPNL01000057">
    <property type="protein sequence ID" value="GJA56216.1"/>
    <property type="molecule type" value="Genomic_DNA"/>
</dbReference>
<evidence type="ECO:0000313" key="18">
    <source>
        <dbReference type="Proteomes" id="UP001304847"/>
    </source>
</evidence>
<dbReference type="EMBL" id="CP110176">
    <property type="protein sequence ID" value="UZC85837.1"/>
    <property type="molecule type" value="Genomic_DNA"/>
</dbReference>
<evidence type="ECO:0000313" key="17">
    <source>
        <dbReference type="Proteomes" id="UP001160758"/>
    </source>
</evidence>
<dbReference type="Proteomes" id="UP001161704">
    <property type="component" value="Unassembled WGS sequence"/>
</dbReference>
<keyword evidence="1" id="KW-0472">Membrane</keyword>
<dbReference type="Proteomes" id="UP001277183">
    <property type="component" value="Unassembled WGS sequence"/>
</dbReference>
<dbReference type="Proteomes" id="UP000886939">
    <property type="component" value="Unassembled WGS sequence"/>
</dbReference>
<reference evidence="3 15" key="2">
    <citation type="submission" date="2019-12" db="EMBL/GenBank/DDBJ databases">
        <title>complete genome sequences of Aeromonas caviae str. WP2-W18-ESBL-01 isolated from wastewater treatment plant effluent.</title>
        <authorList>
            <person name="Sekizuka T."/>
            <person name="Itokawa K."/>
            <person name="Yatsu K."/>
            <person name="Inamine Y."/>
            <person name="Kuroda M."/>
        </authorList>
    </citation>
    <scope>NUCLEOTIDE SEQUENCE [LARGE SCALE GENOMIC DNA]</scope>
    <source>
        <strain evidence="3 15">WP2-W18-ESBL-01</strain>
    </source>
</reference>
<dbReference type="Proteomes" id="UP001160758">
    <property type="component" value="Unassembled WGS sequence"/>
</dbReference>
<evidence type="ECO:0000313" key="7">
    <source>
        <dbReference type="EMBL" id="GJB93503.1"/>
    </source>
</evidence>
<protein>
    <submittedName>
        <fullName evidence="9">Uncharacterized protein</fullName>
    </submittedName>
</protein>
<name>A0A081LLH6_AERCA</name>
<dbReference type="EMBL" id="CP025706">
    <property type="protein sequence ID" value="AXB05107.1"/>
    <property type="molecule type" value="Genomic_DNA"/>
</dbReference>
<dbReference type="RefSeq" id="WP_010672410.1">
    <property type="nucleotide sequence ID" value="NZ_AP019195.1"/>
</dbReference>
<dbReference type="EMBL" id="JAOCIZ010000147">
    <property type="protein sequence ID" value="MDH1507685.1"/>
    <property type="molecule type" value="Genomic_DNA"/>
</dbReference>
<reference evidence="11 18" key="9">
    <citation type="submission" date="2023-12" db="EMBL/GenBank/DDBJ databases">
        <title>Characterization of antibiotic resistance in Aeromonas spp. in hospital effluent.</title>
        <authorList>
            <person name="Negoseki B.R.S."/>
            <person name="Krul D."/>
            <person name="Siqueira A.C."/>
            <person name="Almeida M."/>
            <person name="Mesa D."/>
            <person name="Conte D."/>
            <person name="Dalla-Costa L.M."/>
        </authorList>
    </citation>
    <scope>NUCLEOTIDE SEQUENCE [LARGE SCALE GENOMIC DNA]</scope>
    <source>
        <strain evidence="11 18">36v</strain>
    </source>
</reference>
<reference evidence="9" key="5">
    <citation type="submission" date="2022-09" db="EMBL/GenBank/DDBJ databases">
        <title>Intensive care unit water sources are persistently colonized with multi-drug resistant bacteria and are the site of extensive horizontal gene transfer of antibiotic resistance genes.</title>
        <authorList>
            <person name="Diorio-Toth L."/>
        </authorList>
    </citation>
    <scope>NUCLEOTIDE SEQUENCE</scope>
    <source>
        <strain evidence="8">GD03710</strain>
        <strain evidence="9">GD03796</strain>
    </source>
</reference>
<dbReference type="EMBL" id="CP065937">
    <property type="protein sequence ID" value="QQA59779.1"/>
    <property type="molecule type" value="Genomic_DNA"/>
</dbReference>
<dbReference type="Proteomes" id="UP000886934">
    <property type="component" value="Unassembled WGS sequence"/>
</dbReference>
<dbReference type="Proteomes" id="UP001218423">
    <property type="component" value="Chromosome"/>
</dbReference>
<dbReference type="EMBL" id="JAOCFT010000001">
    <property type="protein sequence ID" value="MDH1900106.1"/>
    <property type="molecule type" value="Genomic_DNA"/>
</dbReference>
<dbReference type="EMBL" id="BPNN01000091">
    <property type="protein sequence ID" value="GJA65414.1"/>
    <property type="molecule type" value="Genomic_DNA"/>
</dbReference>
<accession>A0A081LLH6</accession>
<dbReference type="GeneID" id="97855627"/>
<evidence type="ECO:0000313" key="14">
    <source>
        <dbReference type="EMBL" id="WFF97921.1"/>
    </source>
</evidence>
<evidence type="ECO:0000313" key="4">
    <source>
        <dbReference type="EMBL" id="GJA42322.1"/>
    </source>
</evidence>
<evidence type="ECO:0000313" key="6">
    <source>
        <dbReference type="EMBL" id="GJA65414.1"/>
    </source>
</evidence>
<evidence type="ECO:0000313" key="2">
    <source>
        <dbReference type="EMBL" id="AXB05107.1"/>
    </source>
</evidence>
<sequence length="63" mass="6948">MQVSYGRLQAYAGMGFLSFAMIVLGSPIGNTGTWFGSMVMIGLGLWIELSDYYDEDEDENDPS</sequence>
<dbReference type="OrthoDB" id="5593111at2"/>
<reference evidence="4 16" key="4">
    <citation type="submission" date="2021-07" db="EMBL/GenBank/DDBJ databases">
        <title>Draft genome sequence of carbapenem-resistant Aeromonas spp. in Japan.</title>
        <authorList>
            <person name="Maehana S."/>
            <person name="Suzuki M."/>
            <person name="Kitasato H."/>
        </authorList>
    </citation>
    <scope>NUCLEOTIDE SEQUENCE</scope>
    <source>
        <strain evidence="4">KAM343</strain>
        <strain evidence="5">KAM348</strain>
        <strain evidence="6">KAM351</strain>
        <strain evidence="7 16">KAM382</strain>
    </source>
</reference>
<keyword evidence="1" id="KW-1133">Transmembrane helix</keyword>
<evidence type="ECO:0000313" key="10">
    <source>
        <dbReference type="EMBL" id="MDX7722149.1"/>
    </source>
</evidence>
<keyword evidence="1" id="KW-0812">Transmembrane</keyword>
<keyword evidence="18" id="KW-1185">Reference proteome</keyword>
<evidence type="ECO:0000313" key="15">
    <source>
        <dbReference type="Proteomes" id="UP000515756"/>
    </source>
</evidence>
<dbReference type="Proteomes" id="UP000515756">
    <property type="component" value="Chromosome"/>
</dbReference>
<evidence type="ECO:0000313" key="9">
    <source>
        <dbReference type="EMBL" id="MDH1900106.1"/>
    </source>
</evidence>
<dbReference type="EMBL" id="JAWZVU010000114">
    <property type="protein sequence ID" value="MDX7722149.1"/>
    <property type="molecule type" value="Genomic_DNA"/>
</dbReference>
<proteinExistence type="predicted"/>
<evidence type="ECO:0000313" key="13">
    <source>
        <dbReference type="EMBL" id="UZC85837.1"/>
    </source>
</evidence>
<reference evidence="14" key="6">
    <citation type="submission" date="2023-03" db="EMBL/GenBank/DDBJ databases">
        <title>Aeromonas caviae strain AC1520.</title>
        <authorList>
            <person name="Xie T."/>
            <person name="Zhang Q."/>
            <person name="Deng J."/>
            <person name="Li X."/>
        </authorList>
    </citation>
    <scope>NUCLEOTIDE SEQUENCE</scope>
    <source>
        <strain evidence="14">AC1520</strain>
    </source>
</reference>
<organism evidence="9 17">
    <name type="scientific">Aeromonas caviae</name>
    <name type="common">Aeromonas punctata</name>
    <dbReference type="NCBI Taxonomy" id="648"/>
    <lineage>
        <taxon>Bacteria</taxon>
        <taxon>Pseudomonadati</taxon>
        <taxon>Pseudomonadota</taxon>
        <taxon>Gammaproteobacteria</taxon>
        <taxon>Aeromonadales</taxon>
        <taxon>Aeromonadaceae</taxon>
        <taxon>Aeromonas</taxon>
    </lineage>
</organism>
<evidence type="ECO:0000313" key="8">
    <source>
        <dbReference type="EMBL" id="MDH1507685.1"/>
    </source>
</evidence>
<dbReference type="EMBL" id="CP120942">
    <property type="protein sequence ID" value="WFF97921.1"/>
    <property type="molecule type" value="Genomic_DNA"/>
</dbReference>
<dbReference type="Proteomes" id="UP000887009">
    <property type="component" value="Unassembled WGS sequence"/>
</dbReference>
<reference evidence="12" key="3">
    <citation type="submission" date="2020-12" db="EMBL/GenBank/DDBJ databases">
        <title>GES Beta-lactamases isolated from hospital effluents in Brazil.</title>
        <authorList>
            <person name="Conte D."/>
            <person name="Mesa D."/>
            <person name="Palmeiro J.K."/>
            <person name="Dalla-Costa L.M."/>
        </authorList>
    </citation>
    <scope>NUCLEOTIDE SEQUENCE [LARGE SCALE GENOMIC DNA]</scope>
    <source>
        <strain evidence="12">Aero21</strain>
    </source>
</reference>
<dbReference type="AlphaFoldDB" id="A0A081LLH6"/>
<dbReference type="Proteomes" id="UP001304847">
    <property type="component" value="Unassembled WGS sequence"/>
</dbReference>
<dbReference type="EMBL" id="JAYGOJ010000090">
    <property type="protein sequence ID" value="MEA9437188.1"/>
    <property type="molecule type" value="Genomic_DNA"/>
</dbReference>
<evidence type="ECO:0000313" key="11">
    <source>
        <dbReference type="EMBL" id="MEA9437188.1"/>
    </source>
</evidence>
<reference evidence="10" key="8">
    <citation type="submission" date="2023-11" db="EMBL/GenBank/DDBJ databases">
        <title>WGS of Aeromonas in Northern Israel.</title>
        <authorList>
            <person name="Hershko Y."/>
        </authorList>
    </citation>
    <scope>NUCLEOTIDE SEQUENCE</scope>
    <source>
        <strain evidence="10">77416</strain>
    </source>
</reference>
<reference evidence="13" key="7">
    <citation type="submission" date="2023-04" db="EMBL/GenBank/DDBJ databases">
        <title>Whole Genome Sequence of Multi-drug resistant Aeromonas caviae as a gut pathogen in newborn.</title>
        <authorList>
            <person name="Jadhav S.V."/>
            <person name="Saroj S.D."/>
            <person name="Saha U.B."/>
            <person name="Sen S."/>
            <person name="Kher A."/>
        </authorList>
    </citation>
    <scope>NUCLEOTIDE SEQUENCE</scope>
    <source>
        <strain evidence="13">SVJ23</strain>
    </source>
</reference>
<evidence type="ECO:0000313" key="12">
    <source>
        <dbReference type="EMBL" id="QQA59779.1"/>
    </source>
</evidence>
<dbReference type="EMBL" id="BPOP01000048">
    <property type="protein sequence ID" value="GJB93503.1"/>
    <property type="molecule type" value="Genomic_DNA"/>
</dbReference>
<evidence type="ECO:0000313" key="5">
    <source>
        <dbReference type="EMBL" id="GJA56216.1"/>
    </source>
</evidence>
<dbReference type="Proteomes" id="UP000266778">
    <property type="component" value="Chromosome"/>
</dbReference>
<feature type="transmembrane region" description="Helical" evidence="1">
    <location>
        <begin position="12"/>
        <end position="28"/>
    </location>
</feature>
<dbReference type="EMBL" id="AP021927">
    <property type="protein sequence ID" value="BBQ31141.1"/>
    <property type="molecule type" value="Genomic_DNA"/>
</dbReference>
<evidence type="ECO:0000313" key="16">
    <source>
        <dbReference type="Proteomes" id="UP000737420"/>
    </source>
</evidence>
<dbReference type="EMBL" id="BPNI01000074">
    <property type="protein sequence ID" value="GJA42322.1"/>
    <property type="molecule type" value="Genomic_DNA"/>
</dbReference>
<evidence type="ECO:0000256" key="1">
    <source>
        <dbReference type="SAM" id="Phobius"/>
    </source>
</evidence>
<dbReference type="Proteomes" id="UP001163285">
    <property type="component" value="Chromosome"/>
</dbReference>
<reference evidence="2" key="1">
    <citation type="journal article" date="2019" name="J Environ">
        <title>Genetic characterization and potential molecular dissemination mechanism of tet (31) gene in Aeromonas caviae from an oxytetracycline wastewater treatment system.</title>
        <authorList>
            <person name="Shi Y."/>
            <person name="Tian Z."/>
            <person name="Leclercq S.O."/>
            <person name="Zhang H."/>
            <person name="Yang M."/>
            <person name="Zhang Y."/>
        </authorList>
    </citation>
    <scope>NUCLEOTIDE SEQUENCE</scope>
    <source>
        <strain evidence="2">T25-39</strain>
    </source>
</reference>
<evidence type="ECO:0000313" key="3">
    <source>
        <dbReference type="EMBL" id="BBQ31141.1"/>
    </source>
</evidence>
<dbReference type="KEGG" id="acav:VI35_20705"/>
<dbReference type="Proteomes" id="UP000737420">
    <property type="component" value="Unassembled WGS sequence"/>
</dbReference>